<organism evidence="4 5">
    <name type="scientific">Mycobacterium kubicae</name>
    <dbReference type="NCBI Taxonomy" id="120959"/>
    <lineage>
        <taxon>Bacteria</taxon>
        <taxon>Bacillati</taxon>
        <taxon>Actinomycetota</taxon>
        <taxon>Actinomycetes</taxon>
        <taxon>Mycobacteriales</taxon>
        <taxon>Mycobacteriaceae</taxon>
        <taxon>Mycobacterium</taxon>
        <taxon>Mycobacterium simiae complex</taxon>
    </lineage>
</organism>
<dbReference type="PANTHER" id="PTHR43798:SF31">
    <property type="entry name" value="AB HYDROLASE SUPERFAMILY PROTEIN YCLE"/>
    <property type="match status" value="1"/>
</dbReference>
<dbReference type="GO" id="GO:0016020">
    <property type="term" value="C:membrane"/>
    <property type="evidence" value="ECO:0007669"/>
    <property type="project" value="TreeGrafter"/>
</dbReference>
<dbReference type="KEGG" id="mku:I2456_10270"/>
<gene>
    <name evidence="4" type="ORF">I2456_10270</name>
</gene>
<proteinExistence type="predicted"/>
<dbReference type="PANTHER" id="PTHR43798">
    <property type="entry name" value="MONOACYLGLYCEROL LIPASE"/>
    <property type="match status" value="1"/>
</dbReference>
<feature type="domain" description="AB hydrolase-1" evidence="3">
    <location>
        <begin position="22"/>
        <end position="259"/>
    </location>
</feature>
<reference evidence="4" key="1">
    <citation type="submission" date="2020-11" db="EMBL/GenBank/DDBJ databases">
        <title>Intraspecies plasmid and genomic variation of Mycobacterium kubicae revealed by the complete genome sequences of two clinical isolates.</title>
        <authorList>
            <person name="Hendrix J.R."/>
            <person name="Epperson L.E."/>
            <person name="Honda J.R."/>
            <person name="Strong M."/>
        </authorList>
    </citation>
    <scope>NUCLEOTIDE SEQUENCE</scope>
    <source>
        <strain evidence="4">JCM 13573</strain>
    </source>
</reference>
<evidence type="ECO:0000259" key="3">
    <source>
        <dbReference type="Pfam" id="PF00561"/>
    </source>
</evidence>
<dbReference type="Proteomes" id="UP000663583">
    <property type="component" value="Chromosome"/>
</dbReference>
<evidence type="ECO:0000256" key="1">
    <source>
        <dbReference type="ARBA" id="ARBA00022801"/>
    </source>
</evidence>
<feature type="region of interest" description="Disordered" evidence="2">
    <location>
        <begin position="296"/>
        <end position="317"/>
    </location>
</feature>
<evidence type="ECO:0000256" key="2">
    <source>
        <dbReference type="SAM" id="MobiDB-lite"/>
    </source>
</evidence>
<dbReference type="AlphaFoldDB" id="A0AAX1JJJ6"/>
<dbReference type="InterPro" id="IPR000073">
    <property type="entry name" value="AB_hydrolase_1"/>
</dbReference>
<evidence type="ECO:0000313" key="4">
    <source>
        <dbReference type="EMBL" id="QPI40649.1"/>
    </source>
</evidence>
<accession>A0AAX1JJJ6</accession>
<dbReference type="Gene3D" id="3.40.50.1820">
    <property type="entry name" value="alpha/beta hydrolase"/>
    <property type="match status" value="1"/>
</dbReference>
<dbReference type="Pfam" id="PF00561">
    <property type="entry name" value="Abhydrolase_1"/>
    <property type="match status" value="1"/>
</dbReference>
<dbReference type="PRINTS" id="PR00111">
    <property type="entry name" value="ABHYDROLASE"/>
</dbReference>
<name>A0AAX1JJJ6_9MYCO</name>
<keyword evidence="1 4" id="KW-0378">Hydrolase</keyword>
<evidence type="ECO:0000313" key="5">
    <source>
        <dbReference type="Proteomes" id="UP000663583"/>
    </source>
</evidence>
<sequence>MREGRIHLSGGSIAYTVAGDGPALLLIHGLGGNRGTWRQIIGTLARTHTVIAPDLPGHGESDAPAGDYSLGAHACALRDLLLSLGHRRFSLVGHSLGGGIALQTAYQFPERIDRLILIGSGGLGSEVSIALRAATLPGADAVIAALSAIPPAVTNRALAVLPKSLSGPDASLLSGLLYGLRGTKRRTAFLRTARSVIDWRGQAVSAQRQTALLHGVPVLVAWGADDTTIPPHHHRAFAERVPAALTVEIPGAGHYPHETASAQLLPPMQAFLSSTVPFSYSEESWVDRLTHPDIRLDSGGTEPAVRPDSSSARWTSAPGRRRVLPPLSVLSFLH</sequence>
<protein>
    <submittedName>
        <fullName evidence="4">Alpha/beta fold hydrolase</fullName>
    </submittedName>
</protein>
<dbReference type="InterPro" id="IPR029058">
    <property type="entry name" value="AB_hydrolase_fold"/>
</dbReference>
<dbReference type="InterPro" id="IPR050266">
    <property type="entry name" value="AB_hydrolase_sf"/>
</dbReference>
<dbReference type="GO" id="GO:0016787">
    <property type="term" value="F:hydrolase activity"/>
    <property type="evidence" value="ECO:0007669"/>
    <property type="project" value="UniProtKB-KW"/>
</dbReference>
<dbReference type="EMBL" id="CP065047">
    <property type="protein sequence ID" value="QPI40649.1"/>
    <property type="molecule type" value="Genomic_DNA"/>
</dbReference>
<dbReference type="SUPFAM" id="SSF53474">
    <property type="entry name" value="alpha/beta-Hydrolases"/>
    <property type="match status" value="1"/>
</dbReference>